<accession>A0ABW7F4U6</accession>
<proteinExistence type="predicted"/>
<feature type="signal peptide" evidence="2">
    <location>
        <begin position="1"/>
        <end position="27"/>
    </location>
</feature>
<organism evidence="3 4">
    <name type="scientific">Pelomonas parva</name>
    <dbReference type="NCBI Taxonomy" id="3299032"/>
    <lineage>
        <taxon>Bacteria</taxon>
        <taxon>Pseudomonadati</taxon>
        <taxon>Pseudomonadota</taxon>
        <taxon>Betaproteobacteria</taxon>
        <taxon>Burkholderiales</taxon>
        <taxon>Sphaerotilaceae</taxon>
        <taxon>Roseateles</taxon>
    </lineage>
</organism>
<protein>
    <recommendedName>
        <fullName evidence="5">Secreted protein</fullName>
    </recommendedName>
</protein>
<evidence type="ECO:0008006" key="5">
    <source>
        <dbReference type="Google" id="ProtNLM"/>
    </source>
</evidence>
<comment type="caution">
    <text evidence="3">The sequence shown here is derived from an EMBL/GenBank/DDBJ whole genome shotgun (WGS) entry which is preliminary data.</text>
</comment>
<reference evidence="3 4" key="1">
    <citation type="submission" date="2024-08" db="EMBL/GenBank/DDBJ databases">
        <authorList>
            <person name="Lu H."/>
        </authorList>
    </citation>
    <scope>NUCLEOTIDE SEQUENCE [LARGE SCALE GENOMIC DNA]</scope>
    <source>
        <strain evidence="3 4">LYH14W</strain>
    </source>
</reference>
<keyword evidence="2" id="KW-0732">Signal</keyword>
<dbReference type="Proteomes" id="UP001606210">
    <property type="component" value="Unassembled WGS sequence"/>
</dbReference>
<gene>
    <name evidence="3" type="ORF">ACG00Y_17190</name>
</gene>
<sequence length="74" mass="7926">MKKLFSSRLAVAVNAAFVATVVLSACANPAEKSDKQNLSSEEAARLATEKREADQKRARAGQHRQLPSGVCGQQ</sequence>
<dbReference type="PROSITE" id="PS51257">
    <property type="entry name" value="PROKAR_LIPOPROTEIN"/>
    <property type="match status" value="1"/>
</dbReference>
<evidence type="ECO:0000256" key="1">
    <source>
        <dbReference type="SAM" id="MobiDB-lite"/>
    </source>
</evidence>
<evidence type="ECO:0000313" key="3">
    <source>
        <dbReference type="EMBL" id="MFG6431658.1"/>
    </source>
</evidence>
<evidence type="ECO:0000256" key="2">
    <source>
        <dbReference type="SAM" id="SignalP"/>
    </source>
</evidence>
<name>A0ABW7F4U6_9BURK</name>
<evidence type="ECO:0000313" key="4">
    <source>
        <dbReference type="Proteomes" id="UP001606210"/>
    </source>
</evidence>
<keyword evidence="4" id="KW-1185">Reference proteome</keyword>
<feature type="compositionally biased region" description="Basic and acidic residues" evidence="1">
    <location>
        <begin position="42"/>
        <end position="57"/>
    </location>
</feature>
<feature type="chain" id="PRO_5045144668" description="Secreted protein" evidence="2">
    <location>
        <begin position="28"/>
        <end position="74"/>
    </location>
</feature>
<feature type="region of interest" description="Disordered" evidence="1">
    <location>
        <begin position="32"/>
        <end position="74"/>
    </location>
</feature>
<dbReference type="EMBL" id="JBIGHV010000006">
    <property type="protein sequence ID" value="MFG6431658.1"/>
    <property type="molecule type" value="Genomic_DNA"/>
</dbReference>
<dbReference type="RefSeq" id="WP_394480888.1">
    <property type="nucleotide sequence ID" value="NZ_JBIGHV010000006.1"/>
</dbReference>